<evidence type="ECO:0000313" key="2">
    <source>
        <dbReference type="EMBL" id="MBC6993484.1"/>
    </source>
</evidence>
<proteinExistence type="predicted"/>
<gene>
    <name evidence="2" type="ORF">H9S92_04890</name>
</gene>
<sequence length="210" mass="23612">MNWHKKLLFLLFASLFAGPIGLRAQVSDEFGKFLEDHFEGGEKAFLNQVYSHIRYPRMARENCGIGHLHVRLTLKETGGLQQIDFLNPFGFGVEEDVTNLLMKTNDGWIGTGENKTAEFSISYQIGSHPKFTGDITVSAYKVGSPDEASGCPESREILEKIAKAISKENFKKVRKLAMELLRRGDKTEAFARLQEVYGADFSKMPEGDEE</sequence>
<dbReference type="EMBL" id="JACSIT010000067">
    <property type="protein sequence ID" value="MBC6993484.1"/>
    <property type="molecule type" value="Genomic_DNA"/>
</dbReference>
<feature type="chain" id="PRO_5036919932" evidence="1">
    <location>
        <begin position="25"/>
        <end position="210"/>
    </location>
</feature>
<comment type="caution">
    <text evidence="2">The sequence shown here is derived from an EMBL/GenBank/DDBJ whole genome shotgun (WGS) entry which is preliminary data.</text>
</comment>
<keyword evidence="1" id="KW-0732">Signal</keyword>
<protein>
    <submittedName>
        <fullName evidence="2">Uncharacterized protein</fullName>
    </submittedName>
</protein>
<keyword evidence="3" id="KW-1185">Reference proteome</keyword>
<evidence type="ECO:0000313" key="3">
    <source>
        <dbReference type="Proteomes" id="UP000650081"/>
    </source>
</evidence>
<name>A0A923PLH1_9BACT</name>
<evidence type="ECO:0000256" key="1">
    <source>
        <dbReference type="SAM" id="SignalP"/>
    </source>
</evidence>
<dbReference type="Proteomes" id="UP000650081">
    <property type="component" value="Unassembled WGS sequence"/>
</dbReference>
<organism evidence="2 3">
    <name type="scientific">Neolewinella lacunae</name>
    <dbReference type="NCBI Taxonomy" id="1517758"/>
    <lineage>
        <taxon>Bacteria</taxon>
        <taxon>Pseudomonadati</taxon>
        <taxon>Bacteroidota</taxon>
        <taxon>Saprospiria</taxon>
        <taxon>Saprospirales</taxon>
        <taxon>Lewinellaceae</taxon>
        <taxon>Neolewinella</taxon>
    </lineage>
</organism>
<dbReference type="AlphaFoldDB" id="A0A923PLH1"/>
<reference evidence="2" key="1">
    <citation type="submission" date="2020-08" db="EMBL/GenBank/DDBJ databases">
        <title>Lewinella bacteria from marine environments.</title>
        <authorList>
            <person name="Zhong Y."/>
        </authorList>
    </citation>
    <scope>NUCLEOTIDE SEQUENCE</scope>
    <source>
        <strain evidence="2">KCTC 42187</strain>
    </source>
</reference>
<dbReference type="RefSeq" id="WP_187465588.1">
    <property type="nucleotide sequence ID" value="NZ_JACSIT010000067.1"/>
</dbReference>
<feature type="signal peptide" evidence="1">
    <location>
        <begin position="1"/>
        <end position="24"/>
    </location>
</feature>
<accession>A0A923PLH1</accession>